<dbReference type="EMBL" id="FNTS01000002">
    <property type="protein sequence ID" value="SED29473.1"/>
    <property type="molecule type" value="Genomic_DNA"/>
</dbReference>
<evidence type="ECO:0000259" key="2">
    <source>
        <dbReference type="Pfam" id="PF12902"/>
    </source>
</evidence>
<evidence type="ECO:0000313" key="3">
    <source>
        <dbReference type="EMBL" id="SED29473.1"/>
    </source>
</evidence>
<evidence type="ECO:0000256" key="1">
    <source>
        <dbReference type="SAM" id="MobiDB-lite"/>
    </source>
</evidence>
<organism evidence="3 4">
    <name type="scientific">Pseudomonas costantinii</name>
    <dbReference type="NCBI Taxonomy" id="168469"/>
    <lineage>
        <taxon>Bacteria</taxon>
        <taxon>Pseudomonadati</taxon>
        <taxon>Pseudomonadota</taxon>
        <taxon>Gammaproteobacteria</taxon>
        <taxon>Pseudomonadales</taxon>
        <taxon>Pseudomonadaceae</taxon>
        <taxon>Pseudomonas</taxon>
    </lineage>
</organism>
<feature type="compositionally biased region" description="Gly residues" evidence="1">
    <location>
        <begin position="229"/>
        <end position="239"/>
    </location>
</feature>
<feature type="region of interest" description="Disordered" evidence="1">
    <location>
        <begin position="228"/>
        <end position="249"/>
    </location>
</feature>
<keyword evidence="4" id="KW-1185">Reference proteome</keyword>
<dbReference type="Gene3D" id="1.20.1260.10">
    <property type="match status" value="1"/>
</dbReference>
<feature type="domain" description="Iminophenyl-pyruvate dimer synthase" evidence="2">
    <location>
        <begin position="65"/>
        <end position="288"/>
    </location>
</feature>
<dbReference type="RefSeq" id="WP_074851502.1">
    <property type="nucleotide sequence ID" value="NZ_FNTS01000002.1"/>
</dbReference>
<dbReference type="Proteomes" id="UP000182179">
    <property type="component" value="Unassembled WGS sequence"/>
</dbReference>
<proteinExistence type="predicted"/>
<accession>A0A1H4ZHB7</accession>
<protein>
    <submittedName>
        <fullName evidence="3">Ferritin-like</fullName>
    </submittedName>
</protein>
<gene>
    <name evidence="3" type="ORF">SAMN04515675_0597</name>
</gene>
<sequence length="520" mass="57398">MRASQIRRHLGAADQQLPFTGTGHANGLYTSTRLGATSTQSGSSTQYNFEFSPRDYVAYLLSIDAEIEHCLMVQYLYAAYSLGGPQVPEEHRDRVRNWQEVILGIAKEEMGHLISVQNSLRLIGAPLHLEREDTPWDVPFYPFPFMLEPLTLDSLAKYVYAESPPGWDGGELGAEIRRRVHAQTSTPHQVAELFDRLIPLVQDPDYLPDSTFDPTTYQCQADFDEWGRGYKGGNRGHSGGSPRKTPDVLVKPQTSRDDMVAALQAVAEQGEATSVATDSHFTRFLTIYTEMRGLLELQPLSAAQWQAARPAAFNAQRWEGLQPDTGPVLLTAAAARPNWAPARAVAVNPYVSLEPLPAVSGVPTTHITDPRSVLWATLHNVRYRMLLNYLTHSFTLYGGLNTTGGITPRGAIINGTFGEMYNLRALSEILMQSPVSADDPQAGYAGPPFQMPYTLNSPIGEANKWRGHLDLLDAAEKLIQALLEASPTHHTYLTSMREADQNMRALAKRILSGSIDSALI</sequence>
<dbReference type="InterPro" id="IPR026820">
    <property type="entry name" value="VioB/RebD_dom"/>
</dbReference>
<evidence type="ECO:0000313" key="4">
    <source>
        <dbReference type="Proteomes" id="UP000182179"/>
    </source>
</evidence>
<dbReference type="Pfam" id="PF12902">
    <property type="entry name" value="Ferritin-like"/>
    <property type="match status" value="1"/>
</dbReference>
<comment type="caution">
    <text evidence="3">The sequence shown here is derived from an EMBL/GenBank/DDBJ whole genome shotgun (WGS) entry which is preliminary data.</text>
</comment>
<reference evidence="3 4" key="1">
    <citation type="submission" date="2016-10" db="EMBL/GenBank/DDBJ databases">
        <authorList>
            <person name="Varghese N."/>
            <person name="Submissions S."/>
        </authorList>
    </citation>
    <scope>NUCLEOTIDE SEQUENCE [LARGE SCALE GENOMIC DNA]</scope>
    <source>
        <strain evidence="3 4">BS2773</strain>
    </source>
</reference>
<dbReference type="InterPro" id="IPR012347">
    <property type="entry name" value="Ferritin-like"/>
</dbReference>
<name>A0A1H4ZHB7_9PSED</name>